<evidence type="ECO:0000259" key="8">
    <source>
        <dbReference type="PROSITE" id="PS50928"/>
    </source>
</evidence>
<evidence type="ECO:0000256" key="5">
    <source>
        <dbReference type="ARBA" id="ARBA00022989"/>
    </source>
</evidence>
<keyword evidence="3" id="KW-1003">Cell membrane</keyword>
<keyword evidence="6 7" id="KW-0472">Membrane</keyword>
<comment type="similarity">
    <text evidence="7">Belongs to the binding-protein-dependent transport system permease family.</text>
</comment>
<name>A0A6B0XXN0_9RHOB</name>
<comment type="subcellular location">
    <subcellularLocation>
        <location evidence="1 7">Cell membrane</location>
        <topology evidence="1 7">Multi-pass membrane protein</topology>
    </subcellularLocation>
</comment>
<feature type="transmembrane region" description="Helical" evidence="7">
    <location>
        <begin position="98"/>
        <end position="124"/>
    </location>
</feature>
<dbReference type="PANTHER" id="PTHR43386:SF25">
    <property type="entry name" value="PEPTIDE ABC TRANSPORTER PERMEASE PROTEIN"/>
    <property type="match status" value="1"/>
</dbReference>
<dbReference type="InterPro" id="IPR000515">
    <property type="entry name" value="MetI-like"/>
</dbReference>
<protein>
    <submittedName>
        <fullName evidence="9">ABC transporter permease</fullName>
    </submittedName>
</protein>
<evidence type="ECO:0000256" key="6">
    <source>
        <dbReference type="ARBA" id="ARBA00023136"/>
    </source>
</evidence>
<keyword evidence="2 7" id="KW-0813">Transport</keyword>
<keyword evidence="5 7" id="KW-1133">Transmembrane helix</keyword>
<dbReference type="SUPFAM" id="SSF161098">
    <property type="entry name" value="MetI-like"/>
    <property type="match status" value="1"/>
</dbReference>
<dbReference type="Gene3D" id="1.10.3720.10">
    <property type="entry name" value="MetI-like"/>
    <property type="match status" value="1"/>
</dbReference>
<dbReference type="Pfam" id="PF00528">
    <property type="entry name" value="BPD_transp_1"/>
    <property type="match status" value="1"/>
</dbReference>
<evidence type="ECO:0000256" key="7">
    <source>
        <dbReference type="RuleBase" id="RU363032"/>
    </source>
</evidence>
<dbReference type="PROSITE" id="PS50928">
    <property type="entry name" value="ABC_TM1"/>
    <property type="match status" value="1"/>
</dbReference>
<dbReference type="CDD" id="cd06261">
    <property type="entry name" value="TM_PBP2"/>
    <property type="match status" value="1"/>
</dbReference>
<reference evidence="9" key="1">
    <citation type="submission" date="2019-09" db="EMBL/GenBank/DDBJ databases">
        <title>Characterisation of the sponge microbiome using genome-centric metagenomics.</title>
        <authorList>
            <person name="Engelberts J.P."/>
            <person name="Robbins S.J."/>
            <person name="De Goeij J.M."/>
            <person name="Aranda M."/>
            <person name="Bell S.C."/>
            <person name="Webster N.S."/>
        </authorList>
    </citation>
    <scope>NUCLEOTIDE SEQUENCE</scope>
    <source>
        <strain evidence="9">SB0664_bin_43</strain>
    </source>
</reference>
<sequence>MAFAAASAEFRRRSATQTAVTYVIASPTVVKLAMLWLAVILFIAVTARWIMPYDYQQTALLSRLLPPGATGTSGDFHLLGTDHLGRDLLSRLFSSIQLTMLVAVFGTFFGAVVGSAIGLVAARFRGWVDDIIMVLVDFQASMPFVIIALSVIAVMGTGNMLLFILLVGFQGWERYARISRGMTLSAVNHGYAAAIRLLGAGTLRVYLRHILPNILAALVVQVSINFPETVILETSMSFLGVGIQPPNTSLGNLLSYGRDYLLNAWWIAGVPGCTIFFTTLSMSIVGDWLRDVLDPTTHSGT</sequence>
<organism evidence="9">
    <name type="scientific">Boseongicola sp. SB0664_bin_43</name>
    <dbReference type="NCBI Taxonomy" id="2604844"/>
    <lineage>
        <taxon>Bacteria</taxon>
        <taxon>Pseudomonadati</taxon>
        <taxon>Pseudomonadota</taxon>
        <taxon>Alphaproteobacteria</taxon>
        <taxon>Rhodobacterales</taxon>
        <taxon>Paracoccaceae</taxon>
        <taxon>Boseongicola</taxon>
    </lineage>
</organism>
<proteinExistence type="inferred from homology"/>
<feature type="transmembrane region" description="Helical" evidence="7">
    <location>
        <begin position="144"/>
        <end position="169"/>
    </location>
</feature>
<keyword evidence="4 7" id="KW-0812">Transmembrane</keyword>
<dbReference type="EMBL" id="VXRY01000016">
    <property type="protein sequence ID" value="MXY32563.1"/>
    <property type="molecule type" value="Genomic_DNA"/>
</dbReference>
<dbReference type="AlphaFoldDB" id="A0A6B0XXN0"/>
<comment type="caution">
    <text evidence="9">The sequence shown here is derived from an EMBL/GenBank/DDBJ whole genome shotgun (WGS) entry which is preliminary data.</text>
</comment>
<evidence type="ECO:0000256" key="4">
    <source>
        <dbReference type="ARBA" id="ARBA00022692"/>
    </source>
</evidence>
<evidence type="ECO:0000256" key="2">
    <source>
        <dbReference type="ARBA" id="ARBA00022448"/>
    </source>
</evidence>
<feature type="domain" description="ABC transmembrane type-1" evidence="8">
    <location>
        <begin position="96"/>
        <end position="286"/>
    </location>
</feature>
<evidence type="ECO:0000256" key="1">
    <source>
        <dbReference type="ARBA" id="ARBA00004651"/>
    </source>
</evidence>
<dbReference type="InterPro" id="IPR050366">
    <property type="entry name" value="BP-dependent_transpt_permease"/>
</dbReference>
<gene>
    <name evidence="9" type="ORF">F4Y60_00415</name>
</gene>
<evidence type="ECO:0000256" key="3">
    <source>
        <dbReference type="ARBA" id="ARBA00022475"/>
    </source>
</evidence>
<accession>A0A6B0XXN0</accession>
<feature type="transmembrane region" description="Helical" evidence="7">
    <location>
        <begin position="205"/>
        <end position="224"/>
    </location>
</feature>
<dbReference type="InterPro" id="IPR035906">
    <property type="entry name" value="MetI-like_sf"/>
</dbReference>
<dbReference type="GO" id="GO:0005886">
    <property type="term" value="C:plasma membrane"/>
    <property type="evidence" value="ECO:0007669"/>
    <property type="project" value="UniProtKB-SubCell"/>
</dbReference>
<evidence type="ECO:0000313" key="9">
    <source>
        <dbReference type="EMBL" id="MXY32563.1"/>
    </source>
</evidence>
<dbReference type="PANTHER" id="PTHR43386">
    <property type="entry name" value="OLIGOPEPTIDE TRANSPORT SYSTEM PERMEASE PROTEIN APPC"/>
    <property type="match status" value="1"/>
</dbReference>
<dbReference type="GO" id="GO:0055085">
    <property type="term" value="P:transmembrane transport"/>
    <property type="evidence" value="ECO:0007669"/>
    <property type="project" value="InterPro"/>
</dbReference>
<feature type="transmembrane region" description="Helical" evidence="7">
    <location>
        <begin position="264"/>
        <end position="285"/>
    </location>
</feature>